<gene>
    <name evidence="2" type="ORF">XD94_1458</name>
</gene>
<protein>
    <submittedName>
        <fullName evidence="2">Exodeoxyribonuclease V</fullName>
    </submittedName>
</protein>
<dbReference type="Pfam" id="PF12705">
    <property type="entry name" value="PDDEXK_1"/>
    <property type="match status" value="1"/>
</dbReference>
<dbReference type="SUPFAM" id="SSF52980">
    <property type="entry name" value="Restriction endonuclease-like"/>
    <property type="match status" value="1"/>
</dbReference>
<evidence type="ECO:0000259" key="1">
    <source>
        <dbReference type="Pfam" id="PF12705"/>
    </source>
</evidence>
<evidence type="ECO:0000313" key="3">
    <source>
        <dbReference type="Proteomes" id="UP000054092"/>
    </source>
</evidence>
<dbReference type="PATRIC" id="fig|1184387.3.peg.1933"/>
<dbReference type="InterPro" id="IPR038726">
    <property type="entry name" value="PDDEXK_AddAB-type"/>
</dbReference>
<dbReference type="AlphaFoldDB" id="A0A101HLQ4"/>
<dbReference type="Proteomes" id="UP000054092">
    <property type="component" value="Unassembled WGS sequence"/>
</dbReference>
<feature type="non-terminal residue" evidence="2">
    <location>
        <position position="1"/>
    </location>
</feature>
<feature type="domain" description="PD-(D/E)XK endonuclease-like" evidence="1">
    <location>
        <begin position="176"/>
        <end position="331"/>
    </location>
</feature>
<reference evidence="3" key="1">
    <citation type="journal article" date="2015" name="MBio">
        <title>Genome-Resolved Metagenomic Analysis Reveals Roles for Candidate Phyla and Other Microbial Community Members in Biogeochemical Transformations in Oil Reservoirs.</title>
        <authorList>
            <person name="Hu P."/>
            <person name="Tom L."/>
            <person name="Singh A."/>
            <person name="Thomas B.C."/>
            <person name="Baker B.J."/>
            <person name="Piceno Y.M."/>
            <person name="Andersen G.L."/>
            <person name="Banfield J.F."/>
        </authorList>
    </citation>
    <scope>NUCLEOTIDE SEQUENCE [LARGE SCALE GENOMIC DNA]</scope>
</reference>
<dbReference type="SUPFAM" id="SSF52540">
    <property type="entry name" value="P-loop containing nucleoside triphosphate hydrolases"/>
    <property type="match status" value="1"/>
</dbReference>
<sequence>DTPSLLFDTATKTFTLYNTELTNEGLDMFYRADLRKQVEEEKRTLYVALTRPREILVMNVDKEAMEKELNKELNKKKDETKVGWLSQIATGLYNEETGQLEEELEALVTFVKAPPVAEGSKRMREDARWEDPDADYMKLFDHLKFRRVVSPTTLDFDEKPKEILEIDSGERTSRSSTAEGLYVHRIFEQLGNPAGRPKGKRLNEILNDPELSRGSAAPERAKEILEQLKGLGNHVIICEIENSEICRSEVRFERAFDRFILAGVIDKLYKTSDGWKIVDFKLAEKRADMLERYRFQMEFYLYLLKNSLDPVSATILYLKDGDTETVTLQNTRDFEIRLENHVTDQTEEN</sequence>
<evidence type="ECO:0000313" key="2">
    <source>
        <dbReference type="EMBL" id="KUK79191.1"/>
    </source>
</evidence>
<proteinExistence type="predicted"/>
<dbReference type="EMBL" id="LGGP01000285">
    <property type="protein sequence ID" value="KUK79191.1"/>
    <property type="molecule type" value="Genomic_DNA"/>
</dbReference>
<dbReference type="Gene3D" id="3.40.50.300">
    <property type="entry name" value="P-loop containing nucleotide triphosphate hydrolases"/>
    <property type="match status" value="1"/>
</dbReference>
<comment type="caution">
    <text evidence="2">The sequence shown here is derived from an EMBL/GenBank/DDBJ whole genome shotgun (WGS) entry which is preliminary data.</text>
</comment>
<accession>A0A101HLQ4</accession>
<dbReference type="Gene3D" id="3.90.320.10">
    <property type="match status" value="1"/>
</dbReference>
<dbReference type="InterPro" id="IPR027417">
    <property type="entry name" value="P-loop_NTPase"/>
</dbReference>
<organism evidence="2 3">
    <name type="scientific">Mesotoga prima</name>
    <dbReference type="NCBI Taxonomy" id="1184387"/>
    <lineage>
        <taxon>Bacteria</taxon>
        <taxon>Thermotogati</taxon>
        <taxon>Thermotogota</taxon>
        <taxon>Thermotogae</taxon>
        <taxon>Kosmotogales</taxon>
        <taxon>Kosmotogaceae</taxon>
        <taxon>Mesotoga</taxon>
    </lineage>
</organism>
<dbReference type="InterPro" id="IPR011335">
    <property type="entry name" value="Restrct_endonuc-II-like"/>
</dbReference>
<name>A0A101HLQ4_9BACT</name>
<dbReference type="InterPro" id="IPR011604">
    <property type="entry name" value="PDDEXK-like_dom_sf"/>
</dbReference>